<reference evidence="3" key="1">
    <citation type="journal article" date="2019" name="Int. J. Syst. Evol. Microbiol.">
        <title>The Global Catalogue of Microorganisms (GCM) 10K type strain sequencing project: providing services to taxonomists for standard genome sequencing and annotation.</title>
        <authorList>
            <consortium name="The Broad Institute Genomics Platform"/>
            <consortium name="The Broad Institute Genome Sequencing Center for Infectious Disease"/>
            <person name="Wu L."/>
            <person name="Ma J."/>
        </authorList>
    </citation>
    <scope>NUCLEOTIDE SEQUENCE [LARGE SCALE GENOMIC DNA]</scope>
    <source>
        <strain evidence="3">KCTC 52490</strain>
    </source>
</reference>
<evidence type="ECO:0000313" key="2">
    <source>
        <dbReference type="EMBL" id="MFD2934369.1"/>
    </source>
</evidence>
<protein>
    <submittedName>
        <fullName evidence="2">DUF6883 domain-containing protein</fullName>
    </submittedName>
</protein>
<dbReference type="InterPro" id="IPR049250">
    <property type="entry name" value="DUF6883"/>
</dbReference>
<name>A0ABW6AJX1_9BACT</name>
<comment type="caution">
    <text evidence="2">The sequence shown here is derived from an EMBL/GenBank/DDBJ whole genome shotgun (WGS) entry which is preliminary data.</text>
</comment>
<feature type="domain" description="DUF6883" evidence="1">
    <location>
        <begin position="2"/>
        <end position="105"/>
    </location>
</feature>
<accession>A0ABW6AJX1</accession>
<evidence type="ECO:0000259" key="1">
    <source>
        <dbReference type="Pfam" id="PF21814"/>
    </source>
</evidence>
<proteinExistence type="predicted"/>
<evidence type="ECO:0000313" key="3">
    <source>
        <dbReference type="Proteomes" id="UP001597512"/>
    </source>
</evidence>
<dbReference type="EMBL" id="JBHUOM010000002">
    <property type="protein sequence ID" value="MFD2934369.1"/>
    <property type="molecule type" value="Genomic_DNA"/>
</dbReference>
<dbReference type="RefSeq" id="WP_381500101.1">
    <property type="nucleotide sequence ID" value="NZ_JBHUOM010000002.1"/>
</dbReference>
<keyword evidence="3" id="KW-1185">Reference proteome</keyword>
<sequence length="117" mass="13138">MLPFAEHAQADDSKFLGYCLNTDHPYGKPKARVFRSALGITSVEWQILCDAILLAVLLNSATHEGRNSYGEIYVVDFEMTHQAKTAIVRTSWIIDDGENFPRLTSRMLLELVVAKPV</sequence>
<gene>
    <name evidence="2" type="ORF">ACFS25_11295</name>
</gene>
<organism evidence="2 3">
    <name type="scientific">Spirosoma flavum</name>
    <dbReference type="NCBI Taxonomy" id="2048557"/>
    <lineage>
        <taxon>Bacteria</taxon>
        <taxon>Pseudomonadati</taxon>
        <taxon>Bacteroidota</taxon>
        <taxon>Cytophagia</taxon>
        <taxon>Cytophagales</taxon>
        <taxon>Cytophagaceae</taxon>
        <taxon>Spirosoma</taxon>
    </lineage>
</organism>
<dbReference type="Pfam" id="PF21814">
    <property type="entry name" value="DUF6883"/>
    <property type="match status" value="1"/>
</dbReference>
<dbReference type="Proteomes" id="UP001597512">
    <property type="component" value="Unassembled WGS sequence"/>
</dbReference>